<dbReference type="RefSeq" id="WP_110256352.1">
    <property type="nucleotide sequence ID" value="NZ_QJKB01000006.1"/>
</dbReference>
<protein>
    <submittedName>
        <fullName evidence="2">Nicotinamidase-related amidase</fullName>
    </submittedName>
</protein>
<comment type="caution">
    <text evidence="2">The sequence shown here is derived from an EMBL/GenBank/DDBJ whole genome shotgun (WGS) entry which is preliminary data.</text>
</comment>
<keyword evidence="3" id="KW-1185">Reference proteome</keyword>
<dbReference type="AlphaFoldDB" id="A0A318J2G5"/>
<dbReference type="OrthoDB" id="9789777at2"/>
<dbReference type="PANTHER" id="PTHR43559:SF1">
    <property type="entry name" value="HYDROLASE"/>
    <property type="match status" value="1"/>
</dbReference>
<dbReference type="Pfam" id="PF00857">
    <property type="entry name" value="Isochorismatase"/>
    <property type="match status" value="1"/>
</dbReference>
<dbReference type="EMBL" id="QJKB01000006">
    <property type="protein sequence ID" value="PXX41910.1"/>
    <property type="molecule type" value="Genomic_DNA"/>
</dbReference>
<dbReference type="InterPro" id="IPR053152">
    <property type="entry name" value="Hydrolase_YcaC-like"/>
</dbReference>
<dbReference type="Gene3D" id="3.40.50.850">
    <property type="entry name" value="Isochorismatase-like"/>
    <property type="match status" value="1"/>
</dbReference>
<dbReference type="Proteomes" id="UP000247792">
    <property type="component" value="Unassembled WGS sequence"/>
</dbReference>
<dbReference type="SUPFAM" id="SSF52499">
    <property type="entry name" value="Isochorismatase-like hydrolases"/>
    <property type="match status" value="1"/>
</dbReference>
<dbReference type="CDD" id="cd01012">
    <property type="entry name" value="YcaC_related"/>
    <property type="match status" value="1"/>
</dbReference>
<sequence length="218" mass="24113">MSNPKLDLLTANNHSLILIDHQPQMTFGVASGIDRQLLKNNVIGLAKSAKVFKVPTVLTSVETAGFSGEIWPELLAELPDNKIFERTSMNTWDDDAVKAELKKFGRKKLVFAALWTEVCLTFPVLEAMRDGYEVYFVEDASGGTSAAAHNMALQRMIQAGAVPMTWQQYLLELQRDWGKKDTYEGTTGVVVEHSGAYGSGIDYAITHVHKMAARKVAH</sequence>
<name>A0A318J2G5_9BURK</name>
<dbReference type="InterPro" id="IPR000868">
    <property type="entry name" value="Isochorismatase-like_dom"/>
</dbReference>
<dbReference type="PANTHER" id="PTHR43559">
    <property type="entry name" value="HYDROLASE YCAC-RELATED"/>
    <property type="match status" value="1"/>
</dbReference>
<evidence type="ECO:0000259" key="1">
    <source>
        <dbReference type="Pfam" id="PF00857"/>
    </source>
</evidence>
<proteinExistence type="predicted"/>
<organism evidence="2 3">
    <name type="scientific">Undibacterium pigrum</name>
    <dbReference type="NCBI Taxonomy" id="401470"/>
    <lineage>
        <taxon>Bacteria</taxon>
        <taxon>Pseudomonadati</taxon>
        <taxon>Pseudomonadota</taxon>
        <taxon>Betaproteobacteria</taxon>
        <taxon>Burkholderiales</taxon>
        <taxon>Oxalobacteraceae</taxon>
        <taxon>Undibacterium</taxon>
    </lineage>
</organism>
<evidence type="ECO:0000313" key="3">
    <source>
        <dbReference type="Proteomes" id="UP000247792"/>
    </source>
</evidence>
<gene>
    <name evidence="2" type="ORF">DFR42_10689</name>
</gene>
<evidence type="ECO:0000313" key="2">
    <source>
        <dbReference type="EMBL" id="PXX41910.1"/>
    </source>
</evidence>
<accession>A0A318J2G5</accession>
<reference evidence="2 3" key="1">
    <citation type="submission" date="2018-05" db="EMBL/GenBank/DDBJ databases">
        <title>Genomic Encyclopedia of Type Strains, Phase IV (KMG-IV): sequencing the most valuable type-strain genomes for metagenomic binning, comparative biology and taxonomic classification.</title>
        <authorList>
            <person name="Goeker M."/>
        </authorList>
    </citation>
    <scope>NUCLEOTIDE SEQUENCE [LARGE SCALE GENOMIC DNA]</scope>
    <source>
        <strain evidence="2 3">DSM 19792</strain>
    </source>
</reference>
<dbReference type="InterPro" id="IPR036380">
    <property type="entry name" value="Isochorismatase-like_sf"/>
</dbReference>
<feature type="domain" description="Isochorismatase-like" evidence="1">
    <location>
        <begin position="16"/>
        <end position="168"/>
    </location>
</feature>